<dbReference type="FunFam" id="2.60.40.60:FF:000021">
    <property type="entry name" value="FAT atypical cadherin 1"/>
    <property type="match status" value="1"/>
</dbReference>
<keyword evidence="11" id="KW-0732">Signal</keyword>
<feature type="compositionally biased region" description="Low complexity" evidence="9">
    <location>
        <begin position="469"/>
        <end position="491"/>
    </location>
</feature>
<evidence type="ECO:0000256" key="1">
    <source>
        <dbReference type="ARBA" id="ARBA00004167"/>
    </source>
</evidence>
<organism evidence="13 14">
    <name type="scientific">Haemonchus contortus</name>
    <name type="common">Barber pole worm</name>
    <dbReference type="NCBI Taxonomy" id="6289"/>
    <lineage>
        <taxon>Eukaryota</taxon>
        <taxon>Metazoa</taxon>
        <taxon>Ecdysozoa</taxon>
        <taxon>Nematoda</taxon>
        <taxon>Chromadorea</taxon>
        <taxon>Rhabditida</taxon>
        <taxon>Rhabditina</taxon>
        <taxon>Rhabditomorpha</taxon>
        <taxon>Strongyloidea</taxon>
        <taxon>Trichostrongylidae</taxon>
        <taxon>Haemonchus</taxon>
    </lineage>
</organism>
<feature type="chain" id="PRO_5029486278" evidence="11">
    <location>
        <begin position="20"/>
        <end position="1889"/>
    </location>
</feature>
<comment type="subcellular location">
    <subcellularLocation>
        <location evidence="1">Membrane</location>
        <topology evidence="1">Single-pass membrane protein</topology>
    </subcellularLocation>
</comment>
<evidence type="ECO:0000256" key="5">
    <source>
        <dbReference type="ARBA" id="ARBA00022989"/>
    </source>
</evidence>
<keyword evidence="6 10" id="KW-0472">Membrane</keyword>
<feature type="signal peptide" evidence="11">
    <location>
        <begin position="1"/>
        <end position="19"/>
    </location>
</feature>
<evidence type="ECO:0000256" key="11">
    <source>
        <dbReference type="SAM" id="SignalP"/>
    </source>
</evidence>
<dbReference type="SUPFAM" id="SSF49313">
    <property type="entry name" value="Cadherin-like"/>
    <property type="match status" value="6"/>
</dbReference>
<keyword evidence="7" id="KW-0325">Glycoprotein</keyword>
<dbReference type="PRINTS" id="PR00205">
    <property type="entry name" value="CADHERIN"/>
</dbReference>
<feature type="domain" description="Cadherin" evidence="12">
    <location>
        <begin position="1045"/>
        <end position="1147"/>
    </location>
</feature>
<feature type="transmembrane region" description="Helical" evidence="10">
    <location>
        <begin position="1825"/>
        <end position="1849"/>
    </location>
</feature>
<feature type="domain" description="Cadherin" evidence="12">
    <location>
        <begin position="587"/>
        <end position="715"/>
    </location>
</feature>
<keyword evidence="5 10" id="KW-1133">Transmembrane helix</keyword>
<evidence type="ECO:0000256" key="6">
    <source>
        <dbReference type="ARBA" id="ARBA00023136"/>
    </source>
</evidence>
<dbReference type="OrthoDB" id="6252479at2759"/>
<feature type="region of interest" description="Disordered" evidence="9">
    <location>
        <begin position="350"/>
        <end position="499"/>
    </location>
</feature>
<dbReference type="Proteomes" id="UP000025227">
    <property type="component" value="Unplaced"/>
</dbReference>
<dbReference type="InterPro" id="IPR002126">
    <property type="entry name" value="Cadherin-like_dom"/>
</dbReference>
<keyword evidence="3" id="KW-0677">Repeat</keyword>
<feature type="compositionally biased region" description="Polar residues" evidence="9">
    <location>
        <begin position="365"/>
        <end position="376"/>
    </location>
</feature>
<dbReference type="Gene3D" id="2.60.40.60">
    <property type="entry name" value="Cadherins"/>
    <property type="match status" value="5"/>
</dbReference>
<evidence type="ECO:0000256" key="7">
    <source>
        <dbReference type="ARBA" id="ARBA00023180"/>
    </source>
</evidence>
<dbReference type="CDD" id="cd11304">
    <property type="entry name" value="Cadherin_repeat"/>
    <property type="match status" value="5"/>
</dbReference>
<dbReference type="Pfam" id="PF00028">
    <property type="entry name" value="Cadherin"/>
    <property type="match status" value="2"/>
</dbReference>
<dbReference type="OMA" id="WFEIGNI"/>
<evidence type="ECO:0000256" key="2">
    <source>
        <dbReference type="ARBA" id="ARBA00022692"/>
    </source>
</evidence>
<dbReference type="WBParaSite" id="HCON_00109260-00001">
    <property type="protein sequence ID" value="HCON_00109260-00001"/>
    <property type="gene ID" value="HCON_00109260"/>
</dbReference>
<dbReference type="PANTHER" id="PTHR24028:SF146">
    <property type="entry name" value="CADHERIN 96CB, ISOFORM D-RELATED"/>
    <property type="match status" value="1"/>
</dbReference>
<evidence type="ECO:0000256" key="4">
    <source>
        <dbReference type="ARBA" id="ARBA00022837"/>
    </source>
</evidence>
<feature type="region of interest" description="Disordered" evidence="9">
    <location>
        <begin position="217"/>
        <end position="242"/>
    </location>
</feature>
<keyword evidence="2 10" id="KW-0812">Transmembrane</keyword>
<dbReference type="GO" id="GO:0007156">
    <property type="term" value="P:homophilic cell adhesion via plasma membrane adhesion molecules"/>
    <property type="evidence" value="ECO:0007669"/>
    <property type="project" value="InterPro"/>
</dbReference>
<reference evidence="14" key="1">
    <citation type="submission" date="2020-12" db="UniProtKB">
        <authorList>
            <consortium name="WormBaseParasite"/>
        </authorList>
    </citation>
    <scope>IDENTIFICATION</scope>
    <source>
        <strain evidence="14">MHco3</strain>
    </source>
</reference>
<feature type="domain" description="Cadherin" evidence="12">
    <location>
        <begin position="1370"/>
        <end position="1479"/>
    </location>
</feature>
<dbReference type="InterPro" id="IPR015919">
    <property type="entry name" value="Cadherin-like_sf"/>
</dbReference>
<dbReference type="InterPro" id="IPR020894">
    <property type="entry name" value="Cadherin_CS"/>
</dbReference>
<evidence type="ECO:0000256" key="9">
    <source>
        <dbReference type="SAM" id="MobiDB-lite"/>
    </source>
</evidence>
<dbReference type="GO" id="GO:0005886">
    <property type="term" value="C:plasma membrane"/>
    <property type="evidence" value="ECO:0007669"/>
    <property type="project" value="InterPro"/>
</dbReference>
<feature type="compositionally biased region" description="Low complexity" evidence="9">
    <location>
        <begin position="263"/>
        <end position="277"/>
    </location>
</feature>
<name>A0A7I4YKP8_HAECO</name>
<evidence type="ECO:0000313" key="14">
    <source>
        <dbReference type="WBParaSite" id="HCON_00109260-00001"/>
    </source>
</evidence>
<evidence type="ECO:0000259" key="12">
    <source>
        <dbReference type="PROSITE" id="PS50268"/>
    </source>
</evidence>
<accession>A0A7I4YKP8</accession>
<feature type="region of interest" description="Disordered" evidence="9">
    <location>
        <begin position="263"/>
        <end position="293"/>
    </location>
</feature>
<evidence type="ECO:0000256" key="10">
    <source>
        <dbReference type="SAM" id="Phobius"/>
    </source>
</evidence>
<dbReference type="InterPro" id="IPR050174">
    <property type="entry name" value="Protocadherin/Cadherin-CA"/>
</dbReference>
<sequence>MLILVAFATLLCTSILTDGADVNGNQISSIEHAATITEGQSSKEPLEILLEDVSTEFPSLMENSTDTSSSTENGFSSFESEDVSTTEKIFETTSRRSLFQFKPQFEHNTYDFMVPEGTNPVSTNLAVISYMGKKDKPMPVFKISFDRMRWFEIGNITSKELDNYVEYKVMINQRPEVYVQYNLTKDGTYKFLIEAHDDGSMETASIRVDVLSFSPTTRRTTTTAAPTTPSSTTTTRTTPADLLQTTTPPLALSTTAELSVDSVLDSSSTSNTSSESSTQKIPESGTTATPVVDTTATPAIDTTATPAVAIPVVPVVPIIPASKSVSNELRSVQESDDTSNEDEDLVLTALNSDVSEKPPNPLLPSGTTSSLMSTESPLVKEHSQGLKLIDQSAEIPIPNRDSKRKQIDDDDDDLEAERDGGETEVEGSGTSSTSIDDEETTTDSVDATVGPNTSSSTDEVSKEEEIDNDTTTSASTSTTMESTTESTTDSESSSEEAEELEIVFEGTKNGTFKIESSTPLNPGDLVRGLAISLRISPKGKNSYTNISLDRTDVVDIKPKLLYTGNKAYLFVKNPSALSSPVRVKVMAERATSAAIKELTLVGSPAKSSSSPSETATDDGKVAVDEYEFSIAENAPSGSTVGQIKNGQSKRVVGPPGLFSLLGSDLILSCPNEASCLDYEKQNMHHVLLVDAEGKKSPPVYVKVKVQDVNDNQPRLQGSDKFIRISDNRLIMPFVVETHWNLYPFDLNMSFWVIDADEPATSKNRLTLSGSAASFLDVKEISTNLYQVDVIGFAPVGHHQLEFTVTDGDSSSTLTVEVQVQNTKSRAHFRRTKYTRSINAEKVHQGNQLLQVELEGVPIDEARFIILHGNPGWLTIDDYGGRVGVAKFISPVESGTYLVDIGAVDRQSNALLAQTQVEIKVVGGAEPDKKVFTKRFFKRTLDREESTDFSVPFKLKKLATVSVDSVLAIDENGQQSDLKKSDVTIRKHSVVFKKSSLANLRVVSVVLLANEEKATVMLTLTSSPQFIEHQQKEAARPMFPRPWTRETPTIELSIMEELPKGQIIYVLPAVNPVDGSLVPVTVEGDMKEAFEHDPTTGAISIVHRLDVDTMAPSDRTFSLKFIAGDSGYESVAELKITVENKDDNPPVIEKEGLNSEIPIPENLPPHTIIARLQVTDEDRLGSVDEFSVEKSGIGSEMYSASIMNGSLVVAVADNGTLDREVRERHMVHMIVRDGAGNQDSATLYIVLLDINDNAPRFTQDQYAIQVIDNWPTGIVVDRLKATDIDAGENGRVTYSLASGSTKYLSIDPKTGELKISGELAGAAREQPYEVVVIAEDSGTPSLSSSVRIKLKISEPLMDEDGEKGQVVFVDPPVDFVLNLKEDIPVNEHVYAVKARLAGISQDRMNIKYSLKDWLHSSPAEQHFDIDESSGEVYVTKALDYEETKFYTLVVTAWNVFDPSKNATRVLRVAVEDVDDVPPEFPRGATMLFTVPHSSKTTNMVIGRVSAIKRNRDVFHYYLLPNCTQEFDHFSVDGSTGEVSLTATGESKLPDRVELCFLASRYGGLNVDDVVFDAKNVSMLRAAVVFEKEEPSIAQLPRVRNNTVVVLHDNLRGATIPLAIPESLDHGLRYSIDHVQFTPVQNGTGVPNTSTESLFFVDPIGGEISANPQLADQPQGVYSVVANAVHPKSAQPLQHIVRKFHYVKDEMKLRYVFSMKLEEFASNREQFSKKLQEALKIDHPEGQMQVFLSEPKMDTRNSSRTAVCFHVVLNEQIQSERSAISAVSQTAVENSELSKLYHIYKVINIERCQENPMPVAQQSSFHISSQLLLLIAFVALLVVVLISLLTYVCFVQRYKDHLRAKEKQMKGSLATSSQLSYSPTFILPPGGPRHY</sequence>
<dbReference type="PROSITE" id="PS50268">
    <property type="entry name" value="CADHERIN_2"/>
    <property type="match status" value="5"/>
</dbReference>
<protein>
    <submittedName>
        <fullName evidence="14">Cadherin domain containing protein</fullName>
    </submittedName>
</protein>
<keyword evidence="13" id="KW-1185">Reference proteome</keyword>
<dbReference type="PANTHER" id="PTHR24028">
    <property type="entry name" value="CADHERIN-87A"/>
    <property type="match status" value="1"/>
</dbReference>
<proteinExistence type="predicted"/>
<evidence type="ECO:0000256" key="3">
    <source>
        <dbReference type="ARBA" id="ARBA00022737"/>
    </source>
</evidence>
<feature type="domain" description="Cadherin" evidence="12">
    <location>
        <begin position="1158"/>
        <end position="1256"/>
    </location>
</feature>
<evidence type="ECO:0000313" key="13">
    <source>
        <dbReference type="Proteomes" id="UP000025227"/>
    </source>
</evidence>
<keyword evidence="4 8" id="KW-0106">Calcium</keyword>
<feature type="domain" description="Cadherin" evidence="12">
    <location>
        <begin position="1257"/>
        <end position="1372"/>
    </location>
</feature>
<dbReference type="SMART" id="SM00112">
    <property type="entry name" value="CA"/>
    <property type="match status" value="4"/>
</dbReference>
<evidence type="ECO:0000256" key="8">
    <source>
        <dbReference type="PROSITE-ProRule" id="PRU00043"/>
    </source>
</evidence>
<dbReference type="GO" id="GO:0005509">
    <property type="term" value="F:calcium ion binding"/>
    <property type="evidence" value="ECO:0007669"/>
    <property type="project" value="UniProtKB-UniRule"/>
</dbReference>
<dbReference type="PROSITE" id="PS00232">
    <property type="entry name" value="CADHERIN_1"/>
    <property type="match status" value="2"/>
</dbReference>
<feature type="region of interest" description="Disordered" evidence="9">
    <location>
        <begin position="60"/>
        <end position="80"/>
    </location>
</feature>